<dbReference type="InterPro" id="IPR050271">
    <property type="entry name" value="UDP-glycosyltransferase"/>
</dbReference>
<gene>
    <name evidence="4" type="ORF">NTJ_08012</name>
</gene>
<dbReference type="PANTHER" id="PTHR48043">
    <property type="entry name" value="EG:EG0003.4 PROTEIN-RELATED"/>
    <property type="match status" value="1"/>
</dbReference>
<evidence type="ECO:0000256" key="3">
    <source>
        <dbReference type="ARBA" id="ARBA00022679"/>
    </source>
</evidence>
<evidence type="ECO:0000313" key="4">
    <source>
        <dbReference type="EMBL" id="BES95203.1"/>
    </source>
</evidence>
<evidence type="ECO:0000313" key="5">
    <source>
        <dbReference type="Proteomes" id="UP001307889"/>
    </source>
</evidence>
<protein>
    <submittedName>
        <fullName evidence="4">Glucuronosyltransferase</fullName>
    </submittedName>
</protein>
<dbReference type="EMBL" id="AP028914">
    <property type="protein sequence ID" value="BES95203.1"/>
    <property type="molecule type" value="Genomic_DNA"/>
</dbReference>
<organism evidence="4 5">
    <name type="scientific">Nesidiocoris tenuis</name>
    <dbReference type="NCBI Taxonomy" id="355587"/>
    <lineage>
        <taxon>Eukaryota</taxon>
        <taxon>Metazoa</taxon>
        <taxon>Ecdysozoa</taxon>
        <taxon>Arthropoda</taxon>
        <taxon>Hexapoda</taxon>
        <taxon>Insecta</taxon>
        <taxon>Pterygota</taxon>
        <taxon>Neoptera</taxon>
        <taxon>Paraneoptera</taxon>
        <taxon>Hemiptera</taxon>
        <taxon>Heteroptera</taxon>
        <taxon>Panheteroptera</taxon>
        <taxon>Cimicomorpha</taxon>
        <taxon>Miridae</taxon>
        <taxon>Dicyphina</taxon>
        <taxon>Nesidiocoris</taxon>
    </lineage>
</organism>
<keyword evidence="3" id="KW-0808">Transferase</keyword>
<reference evidence="4 5" key="1">
    <citation type="submission" date="2023-09" db="EMBL/GenBank/DDBJ databases">
        <title>Nesidiocoris tenuis whole genome shotgun sequence.</title>
        <authorList>
            <person name="Shibata T."/>
            <person name="Shimoda M."/>
            <person name="Kobayashi T."/>
            <person name="Uehara T."/>
        </authorList>
    </citation>
    <scope>NUCLEOTIDE SEQUENCE [LARGE SCALE GENOMIC DNA]</scope>
    <source>
        <strain evidence="4 5">Japan</strain>
    </source>
</reference>
<dbReference type="Pfam" id="PF00201">
    <property type="entry name" value="UDPGT"/>
    <property type="match status" value="1"/>
</dbReference>
<accession>A0ABN7ASL3</accession>
<dbReference type="CDD" id="cd03784">
    <property type="entry name" value="GT1_Gtf-like"/>
    <property type="match status" value="1"/>
</dbReference>
<dbReference type="PANTHER" id="PTHR48043:SF145">
    <property type="entry name" value="FI06409P-RELATED"/>
    <property type="match status" value="1"/>
</dbReference>
<dbReference type="InterPro" id="IPR002213">
    <property type="entry name" value="UDP_glucos_trans"/>
</dbReference>
<proteinExistence type="inferred from homology"/>
<name>A0ABN7ASL3_9HEMI</name>
<dbReference type="SUPFAM" id="SSF53756">
    <property type="entry name" value="UDP-Glycosyltransferase/glycogen phosphorylase"/>
    <property type="match status" value="1"/>
</dbReference>
<dbReference type="Gene3D" id="3.40.50.2000">
    <property type="entry name" value="Glycogen Phosphorylase B"/>
    <property type="match status" value="1"/>
</dbReference>
<evidence type="ECO:0000256" key="1">
    <source>
        <dbReference type="ARBA" id="ARBA00009995"/>
    </source>
</evidence>
<sequence length="382" mass="42872">MDGLDSAPLGLIDNIRQVFDGLEDYESMLTSRPIREFLVKNSSYDLVIVELFNTDMFLPIVHRFGAPYIAISPCFAGRPMDLTTRAWNVLYHLAFTGYYDFVVGPVAQRTVDRIFPDAPPLSKLASNVSLILVNTHGSLHQPPNSSPRIVEIGGSHLGHQDPIERHEIHAWLDKYTSRGTILFSLGSMFNAGSIPEAKRNIFRNALKRLPQLVIWKMALPPGENRTDGNIVYSEWVPQEIVLGHESVNLFIYHGGLLGILEAVSSGVPILGLPMFGDMASNMAAVEASGAGLALPYRNLTEDLFYDTIVSMINDTRYKNNAKKLASLFNDRPVKPLDLAVYWCEYVINHKGAPHLRKPTLAWYQVWVYRESSKNQRIMTTTK</sequence>
<comment type="similarity">
    <text evidence="1">Belongs to the UDP-glycosyltransferase family.</text>
</comment>
<keyword evidence="2" id="KW-0328">Glycosyltransferase</keyword>
<evidence type="ECO:0000256" key="2">
    <source>
        <dbReference type="ARBA" id="ARBA00022676"/>
    </source>
</evidence>
<keyword evidence="5" id="KW-1185">Reference proteome</keyword>
<dbReference type="Proteomes" id="UP001307889">
    <property type="component" value="Chromosome 6"/>
</dbReference>